<feature type="transmembrane region" description="Helical" evidence="1">
    <location>
        <begin position="80"/>
        <end position="102"/>
    </location>
</feature>
<dbReference type="AlphaFoldDB" id="A0AAQ3L2N0"/>
<sequence length="114" mass="12268">MAFFTHWYDLLSLAMVVAAALGSLWAIKVAGKGGDGDDDGDKCESLLASGGGEEGAIAAAPASLWREQLWMSQWQAVHPAVLLGLRAAAAATMSGVLVWDLWTYDWSIMLYYTE</sequence>
<organism evidence="3 4">
    <name type="scientific">Canna indica</name>
    <name type="common">Indian-shot</name>
    <dbReference type="NCBI Taxonomy" id="4628"/>
    <lineage>
        <taxon>Eukaryota</taxon>
        <taxon>Viridiplantae</taxon>
        <taxon>Streptophyta</taxon>
        <taxon>Embryophyta</taxon>
        <taxon>Tracheophyta</taxon>
        <taxon>Spermatophyta</taxon>
        <taxon>Magnoliopsida</taxon>
        <taxon>Liliopsida</taxon>
        <taxon>Zingiberales</taxon>
        <taxon>Cannaceae</taxon>
        <taxon>Canna</taxon>
    </lineage>
</organism>
<keyword evidence="2" id="KW-0732">Signal</keyword>
<keyword evidence="1" id="KW-1133">Transmembrane helix</keyword>
<proteinExistence type="predicted"/>
<gene>
    <name evidence="3" type="ORF">Cni_G24578</name>
</gene>
<feature type="chain" id="PRO_5042917028" evidence="2">
    <location>
        <begin position="27"/>
        <end position="114"/>
    </location>
</feature>
<dbReference type="EMBL" id="CP136897">
    <property type="protein sequence ID" value="WOL15797.1"/>
    <property type="molecule type" value="Genomic_DNA"/>
</dbReference>
<accession>A0AAQ3L2N0</accession>
<evidence type="ECO:0000256" key="1">
    <source>
        <dbReference type="SAM" id="Phobius"/>
    </source>
</evidence>
<name>A0AAQ3L2N0_9LILI</name>
<dbReference type="Proteomes" id="UP001327560">
    <property type="component" value="Chromosome 8"/>
</dbReference>
<keyword evidence="1" id="KW-0812">Transmembrane</keyword>
<protein>
    <submittedName>
        <fullName evidence="3">Uncharacterized protein</fullName>
    </submittedName>
</protein>
<keyword evidence="1" id="KW-0472">Membrane</keyword>
<evidence type="ECO:0000313" key="4">
    <source>
        <dbReference type="Proteomes" id="UP001327560"/>
    </source>
</evidence>
<reference evidence="3 4" key="1">
    <citation type="submission" date="2023-10" db="EMBL/GenBank/DDBJ databases">
        <title>Chromosome-scale genome assembly provides insights into flower coloration mechanisms of Canna indica.</title>
        <authorList>
            <person name="Li C."/>
        </authorList>
    </citation>
    <scope>NUCLEOTIDE SEQUENCE [LARGE SCALE GENOMIC DNA]</scope>
    <source>
        <tissue evidence="3">Flower</tissue>
    </source>
</reference>
<keyword evidence="4" id="KW-1185">Reference proteome</keyword>
<evidence type="ECO:0000256" key="2">
    <source>
        <dbReference type="SAM" id="SignalP"/>
    </source>
</evidence>
<evidence type="ECO:0000313" key="3">
    <source>
        <dbReference type="EMBL" id="WOL15797.1"/>
    </source>
</evidence>
<feature type="signal peptide" evidence="2">
    <location>
        <begin position="1"/>
        <end position="26"/>
    </location>
</feature>